<dbReference type="InterPro" id="IPR016181">
    <property type="entry name" value="Acyl_CoA_acyltransferase"/>
</dbReference>
<dbReference type="PANTHER" id="PTHR43441">
    <property type="entry name" value="RIBOSOMAL-PROTEIN-SERINE ACETYLTRANSFERASE"/>
    <property type="match status" value="1"/>
</dbReference>
<dbReference type="AlphaFoldDB" id="A0A1G6GXG0"/>
<dbReference type="EMBL" id="FMYG01000001">
    <property type="protein sequence ID" value="SDB86624.1"/>
    <property type="molecule type" value="Genomic_DNA"/>
</dbReference>
<keyword evidence="2" id="KW-0808">Transferase</keyword>
<dbReference type="InterPro" id="IPR000182">
    <property type="entry name" value="GNAT_dom"/>
</dbReference>
<dbReference type="OrthoDB" id="2061990at2"/>
<name>A0A1G6GXG0_9MICO</name>
<organism evidence="2 3">
    <name type="scientific">Microbacterium enclense</name>
    <dbReference type="NCBI Taxonomy" id="993073"/>
    <lineage>
        <taxon>Bacteria</taxon>
        <taxon>Bacillati</taxon>
        <taxon>Actinomycetota</taxon>
        <taxon>Actinomycetes</taxon>
        <taxon>Micrococcales</taxon>
        <taxon>Microbacteriaceae</taxon>
        <taxon>Microbacterium</taxon>
    </lineage>
</organism>
<dbReference type="GO" id="GO:1990189">
    <property type="term" value="F:protein N-terminal-serine acetyltransferase activity"/>
    <property type="evidence" value="ECO:0007669"/>
    <property type="project" value="TreeGrafter"/>
</dbReference>
<feature type="domain" description="N-acetyltransferase" evidence="1">
    <location>
        <begin position="19"/>
        <end position="181"/>
    </location>
</feature>
<dbReference type="GO" id="GO:0005737">
    <property type="term" value="C:cytoplasm"/>
    <property type="evidence" value="ECO:0007669"/>
    <property type="project" value="TreeGrafter"/>
</dbReference>
<dbReference type="RefSeq" id="WP_058231042.1">
    <property type="nucleotide sequence ID" value="NZ_FMYG01000001.1"/>
</dbReference>
<dbReference type="PROSITE" id="PS51186">
    <property type="entry name" value="GNAT"/>
    <property type="match status" value="1"/>
</dbReference>
<evidence type="ECO:0000313" key="3">
    <source>
        <dbReference type="Proteomes" id="UP000183203"/>
    </source>
</evidence>
<dbReference type="Pfam" id="PF13302">
    <property type="entry name" value="Acetyltransf_3"/>
    <property type="match status" value="1"/>
</dbReference>
<dbReference type="Gene3D" id="3.40.630.30">
    <property type="match status" value="1"/>
</dbReference>
<reference evidence="2 3" key="1">
    <citation type="submission" date="2016-09" db="EMBL/GenBank/DDBJ databases">
        <authorList>
            <person name="Capua I."/>
            <person name="De Benedictis P."/>
            <person name="Joannis T."/>
            <person name="Lombin L.H."/>
            <person name="Cattoli G."/>
        </authorList>
    </citation>
    <scope>NUCLEOTIDE SEQUENCE [LARGE SCALE GENOMIC DNA]</scope>
    <source>
        <strain evidence="2 3">NIO-1002</strain>
    </source>
</reference>
<dbReference type="InterPro" id="IPR051908">
    <property type="entry name" value="Ribosomal_N-acetyltransferase"/>
</dbReference>
<sequence>MPPRPLPPWPTTPPAHGGIRLREVDDRDVAMVLELSTDPYIAQTGTLSPDATEAHARAWIERQRGRHGEGVGYSFAMVDATTGDAVGHCGLWLAELGEGRATAGYVVAPSARGHGRAADALTALTAFGATVPGLHRIALYIEPWNAPSIRTAERAGYEREGLLRSYHRIGGQRRDMLLYATVLHSP</sequence>
<dbReference type="STRING" id="993073.AS029_02775"/>
<dbReference type="PANTHER" id="PTHR43441:SF10">
    <property type="entry name" value="ACETYLTRANSFERASE"/>
    <property type="match status" value="1"/>
</dbReference>
<gene>
    <name evidence="2" type="ORF">SAMN05216418_0796</name>
</gene>
<dbReference type="Proteomes" id="UP000183203">
    <property type="component" value="Unassembled WGS sequence"/>
</dbReference>
<protein>
    <submittedName>
        <fullName evidence="2">Protein N-acetyltransferase, RimJ/RimL family</fullName>
    </submittedName>
</protein>
<dbReference type="GO" id="GO:0008999">
    <property type="term" value="F:protein-N-terminal-alanine acetyltransferase activity"/>
    <property type="evidence" value="ECO:0007669"/>
    <property type="project" value="TreeGrafter"/>
</dbReference>
<evidence type="ECO:0000313" key="2">
    <source>
        <dbReference type="EMBL" id="SDB86624.1"/>
    </source>
</evidence>
<dbReference type="SUPFAM" id="SSF55729">
    <property type="entry name" value="Acyl-CoA N-acyltransferases (Nat)"/>
    <property type="match status" value="1"/>
</dbReference>
<proteinExistence type="predicted"/>
<evidence type="ECO:0000259" key="1">
    <source>
        <dbReference type="PROSITE" id="PS51186"/>
    </source>
</evidence>
<accession>A0A1G6GXG0</accession>